<dbReference type="Gene3D" id="1.10.10.2840">
    <property type="entry name" value="PucR C-terminal helix-turn-helix domain"/>
    <property type="match status" value="1"/>
</dbReference>
<dbReference type="EMBL" id="PJOS01000035">
    <property type="protein sequence ID" value="PKT71364.1"/>
    <property type="molecule type" value="Genomic_DNA"/>
</dbReference>
<reference evidence="2 3" key="1">
    <citation type="submission" date="2017-12" db="EMBL/GenBank/DDBJ databases">
        <title>Streptomyces populusis sp. nov., a novel endophytic actinobacterium isolated from stems of Populus adenopoda Maxim.</title>
        <authorList>
            <person name="Wang Z."/>
        </authorList>
    </citation>
    <scope>NUCLEOTIDE SEQUENCE [LARGE SCALE GENOMIC DNA]</scope>
    <source>
        <strain evidence="2 3">A249</strain>
    </source>
</reference>
<dbReference type="Proteomes" id="UP000236178">
    <property type="component" value="Unassembled WGS sequence"/>
</dbReference>
<evidence type="ECO:0000313" key="3">
    <source>
        <dbReference type="Proteomes" id="UP000236178"/>
    </source>
</evidence>
<name>A0A2I0SN89_9ACTN</name>
<keyword evidence="3" id="KW-1185">Reference proteome</keyword>
<dbReference type="Pfam" id="PF13556">
    <property type="entry name" value="HTH_30"/>
    <property type="match status" value="1"/>
</dbReference>
<evidence type="ECO:0000259" key="1">
    <source>
        <dbReference type="Pfam" id="PF13556"/>
    </source>
</evidence>
<feature type="domain" description="PucR C-terminal helix-turn-helix" evidence="1">
    <location>
        <begin position="2"/>
        <end position="41"/>
    </location>
</feature>
<protein>
    <recommendedName>
        <fullName evidence="1">PucR C-terminal helix-turn-helix domain-containing protein</fullName>
    </recommendedName>
</protein>
<gene>
    <name evidence="2" type="ORF">CW362_19355</name>
</gene>
<dbReference type="OrthoDB" id="4571023at2"/>
<accession>A0A2I0SN89</accession>
<organism evidence="2 3">
    <name type="scientific">Streptomyces populi</name>
    <dbReference type="NCBI Taxonomy" id="2058924"/>
    <lineage>
        <taxon>Bacteria</taxon>
        <taxon>Bacillati</taxon>
        <taxon>Actinomycetota</taxon>
        <taxon>Actinomycetes</taxon>
        <taxon>Kitasatosporales</taxon>
        <taxon>Streptomycetaceae</taxon>
        <taxon>Streptomyces</taxon>
    </lineage>
</organism>
<comment type="caution">
    <text evidence="2">The sequence shown here is derived from an EMBL/GenBank/DDBJ whole genome shotgun (WGS) entry which is preliminary data.</text>
</comment>
<sequence length="54" mass="5686">MNRGAAAVSLDAHPRTLDHRLRRAAELTGIGPGSAHGIRTLSAVVTRRPSGAWT</sequence>
<proteinExistence type="predicted"/>
<dbReference type="InterPro" id="IPR025736">
    <property type="entry name" value="PucR_C-HTH_dom"/>
</dbReference>
<dbReference type="InterPro" id="IPR042070">
    <property type="entry name" value="PucR_C-HTH_sf"/>
</dbReference>
<dbReference type="AlphaFoldDB" id="A0A2I0SN89"/>
<evidence type="ECO:0000313" key="2">
    <source>
        <dbReference type="EMBL" id="PKT71364.1"/>
    </source>
</evidence>